<name>A0A510C2C9_9RHAB</name>
<sequence>MSVYGYCAAVLTKSAEIEFANRKTPNSFKRGAVRESFVGLLGQLCKDEKRNHKVLKGLVALDCVSSVRDIHTSSFFGQKTCRIQYLFSKMNVFPVKIKMAEGKTTLCSSGLTTTLEGVKIRANVCIDLVITQVDAGKIEELLVKNPDWFCGEIESLNDSEGVSGG</sequence>
<evidence type="ECO:0000313" key="2">
    <source>
        <dbReference type="Proteomes" id="UP000676365"/>
    </source>
</evidence>
<dbReference type="RefSeq" id="YP_010798029.1">
    <property type="nucleotide sequence ID" value="NC_076290.1"/>
</dbReference>
<evidence type="ECO:0000313" key="1">
    <source>
        <dbReference type="EMBL" id="AYH53277.1"/>
    </source>
</evidence>
<dbReference type="EMBL" id="MH982250">
    <property type="protein sequence ID" value="AYH53277.1"/>
    <property type="molecule type" value="Viral_cRNA"/>
</dbReference>
<protein>
    <submittedName>
        <fullName evidence="1">Putative M protein</fullName>
    </submittedName>
</protein>
<organism evidence="1">
    <name type="scientific">Trifolium pratense virus A</name>
    <dbReference type="NCBI Taxonomy" id="2448906"/>
    <lineage>
        <taxon>Viruses</taxon>
        <taxon>Riboviria</taxon>
        <taxon>Orthornavirae</taxon>
        <taxon>Negarnaviricota</taxon>
        <taxon>Haploviricotina</taxon>
        <taxon>Monjiviricetes</taxon>
        <taxon>Mononegavirales</taxon>
        <taxon>Rhabdoviridae</taxon>
        <taxon>Betarhabdovirinae</taxon>
        <taxon>Alphacytorhabdovirus</taxon>
        <taxon>Alphacytorhabdovirus alphatrifolii</taxon>
        <taxon>Cytorhabdovirus alphatrifolii</taxon>
    </lineage>
</organism>
<accession>A0A510C2C9</accession>
<dbReference type="GeneID" id="80536065"/>
<dbReference type="KEGG" id="vg:80536065"/>
<reference evidence="1" key="1">
    <citation type="journal article" date="2019" name="Plant Pathol.">
        <title>Molecular and biological properties of two putative new cytorhabdoviruses infecting Trifolium pratense.</title>
        <authorList>
            <person name="Franova J."/>
            <person name="Sarkisova T."/>
            <person name="Jakesova H."/>
            <person name="Koloniuk I."/>
        </authorList>
    </citation>
    <scope>NUCLEOTIDE SEQUENCE</scope>
    <source>
        <strain evidence="1">29/15/1</strain>
    </source>
</reference>
<keyword evidence="2" id="KW-1185">Reference proteome</keyword>
<proteinExistence type="predicted"/>
<dbReference type="Proteomes" id="UP000676365">
    <property type="component" value="Segment"/>
</dbReference>